<comment type="caution">
    <text evidence="6">The sequence shown here is derived from an EMBL/GenBank/DDBJ whole genome shotgun (WGS) entry which is preliminary data.</text>
</comment>
<evidence type="ECO:0000256" key="2">
    <source>
        <dbReference type="ARBA" id="ARBA00008072"/>
    </source>
</evidence>
<dbReference type="InterPro" id="IPR036291">
    <property type="entry name" value="NAD(P)-bd_dom_sf"/>
</dbReference>
<evidence type="ECO:0000313" key="7">
    <source>
        <dbReference type="Proteomes" id="UP001589748"/>
    </source>
</evidence>
<dbReference type="CDD" id="cd08255">
    <property type="entry name" value="2-desacetyl-2-hydroxyethyl_bacteriochlorophyllide_like"/>
    <property type="match status" value="1"/>
</dbReference>
<gene>
    <name evidence="6" type="ORF">ACFFVI_13025</name>
</gene>
<dbReference type="EMBL" id="JBHMDM010000007">
    <property type="protein sequence ID" value="MFB9377887.1"/>
    <property type="molecule type" value="Genomic_DNA"/>
</dbReference>
<evidence type="ECO:0000256" key="3">
    <source>
        <dbReference type="ARBA" id="ARBA00022723"/>
    </source>
</evidence>
<keyword evidence="3" id="KW-0479">Metal-binding</keyword>
<proteinExistence type="inferred from homology"/>
<dbReference type="Gene3D" id="3.40.50.720">
    <property type="entry name" value="NAD(P)-binding Rossmann-like Domain"/>
    <property type="match status" value="1"/>
</dbReference>
<dbReference type="Proteomes" id="UP001589748">
    <property type="component" value="Unassembled WGS sequence"/>
</dbReference>
<dbReference type="PANTHER" id="PTHR43350:SF19">
    <property type="entry name" value="D-GULOSIDE 3-DEHYDROGENASE"/>
    <property type="match status" value="1"/>
</dbReference>
<evidence type="ECO:0000313" key="6">
    <source>
        <dbReference type="EMBL" id="MFB9377887.1"/>
    </source>
</evidence>
<accession>A0ABV5LUY0</accession>
<dbReference type="SUPFAM" id="SSF51735">
    <property type="entry name" value="NAD(P)-binding Rossmann-fold domains"/>
    <property type="match status" value="1"/>
</dbReference>
<dbReference type="Gene3D" id="3.90.180.10">
    <property type="entry name" value="Medium-chain alcohol dehydrogenases, catalytic domain"/>
    <property type="match status" value="2"/>
</dbReference>
<evidence type="ECO:0000256" key="5">
    <source>
        <dbReference type="ARBA" id="ARBA00023002"/>
    </source>
</evidence>
<dbReference type="SUPFAM" id="SSF50129">
    <property type="entry name" value="GroES-like"/>
    <property type="match status" value="1"/>
</dbReference>
<dbReference type="InterPro" id="IPR011032">
    <property type="entry name" value="GroES-like_sf"/>
</dbReference>
<evidence type="ECO:0000256" key="4">
    <source>
        <dbReference type="ARBA" id="ARBA00022833"/>
    </source>
</evidence>
<dbReference type="RefSeq" id="WP_380137730.1">
    <property type="nucleotide sequence ID" value="NZ_JBHLUI010000008.1"/>
</dbReference>
<keyword evidence="5" id="KW-0560">Oxidoreductase</keyword>
<comment type="cofactor">
    <cofactor evidence="1">
        <name>Zn(2+)</name>
        <dbReference type="ChEBI" id="CHEBI:29105"/>
    </cofactor>
</comment>
<sequence>MNPARALWTVGPGRLELRAEAVPPPGPGEVAVRALVGGISRGTEALVLRGGVPASQHALMRAPFQAGSFPFPVKYGYLSVGVVEAVGGPGEGQGEGQGEGGGGADLLGRTVFCLHPHQDRYVVPASAVLPVPDGVPPRRAALAGMVETAVNGVWDAGLGPGDRVTVVGAGVLGLAVAAIAARIPGTDVEVVDVQDRSGAVTALGARFRGPDGASGSRDAVVHTSASAAGLATGLAALGDEGTLTELSWYGDREVAVALGEAFHSRRLTVRASQVGRVPPLRAPRWDTRRRLALALDLLRADAFEALLTGATRFEDLPARLPGVLADPATLGHTVRY</sequence>
<dbReference type="PANTHER" id="PTHR43350">
    <property type="entry name" value="NAD-DEPENDENT ALCOHOL DEHYDROGENASE"/>
    <property type="match status" value="1"/>
</dbReference>
<comment type="similarity">
    <text evidence="2">Belongs to the zinc-containing alcohol dehydrogenase family.</text>
</comment>
<reference evidence="6 7" key="1">
    <citation type="submission" date="2024-09" db="EMBL/GenBank/DDBJ databases">
        <authorList>
            <person name="Sun Q."/>
            <person name="Mori K."/>
        </authorList>
    </citation>
    <scope>NUCLEOTIDE SEQUENCE [LARGE SCALE GENOMIC DNA]</scope>
    <source>
        <strain evidence="6 7">TISTR 1856</strain>
    </source>
</reference>
<evidence type="ECO:0000256" key="1">
    <source>
        <dbReference type="ARBA" id="ARBA00001947"/>
    </source>
</evidence>
<protein>
    <submittedName>
        <fullName evidence="6">Zinc-binding alcohol dehydrogenase</fullName>
    </submittedName>
</protein>
<keyword evidence="4" id="KW-0862">Zinc</keyword>
<keyword evidence="7" id="KW-1185">Reference proteome</keyword>
<name>A0ABV5LUY0_9ACTN</name>
<organism evidence="6 7">
    <name type="scientific">Kineococcus gynurae</name>
    <dbReference type="NCBI Taxonomy" id="452979"/>
    <lineage>
        <taxon>Bacteria</taxon>
        <taxon>Bacillati</taxon>
        <taxon>Actinomycetota</taxon>
        <taxon>Actinomycetes</taxon>
        <taxon>Kineosporiales</taxon>
        <taxon>Kineosporiaceae</taxon>
        <taxon>Kineococcus</taxon>
    </lineage>
</organism>